<dbReference type="Pfam" id="PF12812">
    <property type="entry name" value="PDZ_1"/>
    <property type="match status" value="1"/>
</dbReference>
<keyword evidence="4" id="KW-0677">Repeat</keyword>
<evidence type="ECO:0000256" key="3">
    <source>
        <dbReference type="ARBA" id="ARBA00022729"/>
    </source>
</evidence>
<proteinExistence type="inferred from homology"/>
<keyword evidence="9" id="KW-0472">Membrane</keyword>
<accession>D1PC28</accession>
<feature type="binding site" evidence="8">
    <location>
        <position position="165"/>
    </location>
    <ligand>
        <name>substrate</name>
    </ligand>
</feature>
<dbReference type="PANTHER" id="PTHR22939:SF129">
    <property type="entry name" value="SERINE PROTEASE HTRA2, MITOCHONDRIAL"/>
    <property type="match status" value="1"/>
</dbReference>
<organism evidence="11 12">
    <name type="scientific">Segatella copri DSM 18205</name>
    <dbReference type="NCBI Taxonomy" id="537011"/>
    <lineage>
        <taxon>Bacteria</taxon>
        <taxon>Pseudomonadati</taxon>
        <taxon>Bacteroidota</taxon>
        <taxon>Bacteroidia</taxon>
        <taxon>Bacteroidales</taxon>
        <taxon>Prevotellaceae</taxon>
        <taxon>Segatella</taxon>
    </lineage>
</organism>
<reference evidence="11" key="1">
    <citation type="submission" date="2009-11" db="EMBL/GenBank/DDBJ databases">
        <authorList>
            <person name="Weinstock G."/>
            <person name="Sodergren E."/>
            <person name="Clifton S."/>
            <person name="Fulton L."/>
            <person name="Fulton B."/>
            <person name="Courtney L."/>
            <person name="Fronick C."/>
            <person name="Harrison M."/>
            <person name="Strong C."/>
            <person name="Farmer C."/>
            <person name="Delahaunty K."/>
            <person name="Markovic C."/>
            <person name="Hall O."/>
            <person name="Minx P."/>
            <person name="Tomlinson C."/>
            <person name="Mitreva M."/>
            <person name="Nelson J."/>
            <person name="Hou S."/>
            <person name="Wollam A."/>
            <person name="Pepin K.H."/>
            <person name="Johnson M."/>
            <person name="Bhonagiri V."/>
            <person name="Nash W.E."/>
            <person name="Warren W."/>
            <person name="Chinwalla A."/>
            <person name="Mardis E.R."/>
            <person name="Wilson R.K."/>
        </authorList>
    </citation>
    <scope>NUCLEOTIDE SEQUENCE [LARGE SCALE GENOMIC DNA]</scope>
    <source>
        <strain evidence="11">DSM 18205</strain>
    </source>
</reference>
<dbReference type="InterPro" id="IPR001478">
    <property type="entry name" value="PDZ"/>
</dbReference>
<evidence type="ECO:0000256" key="1">
    <source>
        <dbReference type="ARBA" id="ARBA00010541"/>
    </source>
</evidence>
<feature type="binding site" evidence="8">
    <location>
        <position position="195"/>
    </location>
    <ligand>
        <name>substrate</name>
    </ligand>
</feature>
<dbReference type="Gene3D" id="2.30.42.10">
    <property type="match status" value="2"/>
</dbReference>
<keyword evidence="2" id="KW-0645">Protease</keyword>
<evidence type="ECO:0000256" key="2">
    <source>
        <dbReference type="ARBA" id="ARBA00022670"/>
    </source>
</evidence>
<protein>
    <submittedName>
        <fullName evidence="11">Peptidase Do</fullName>
        <ecNumber evidence="11">3.4.21.-</ecNumber>
    </submittedName>
</protein>
<comment type="similarity">
    <text evidence="1">Belongs to the peptidase S1C family.</text>
</comment>
<evidence type="ECO:0000256" key="4">
    <source>
        <dbReference type="ARBA" id="ARBA00022737"/>
    </source>
</evidence>
<dbReference type="GO" id="GO:0006508">
    <property type="term" value="P:proteolysis"/>
    <property type="evidence" value="ECO:0007669"/>
    <property type="project" value="UniProtKB-KW"/>
</dbReference>
<dbReference type="PANTHER" id="PTHR22939">
    <property type="entry name" value="SERINE PROTEASE FAMILY S1C HTRA-RELATED"/>
    <property type="match status" value="1"/>
</dbReference>
<dbReference type="AlphaFoldDB" id="D1PC28"/>
<evidence type="ECO:0000313" key="11">
    <source>
        <dbReference type="EMBL" id="EFB35854.1"/>
    </source>
</evidence>
<evidence type="ECO:0000256" key="8">
    <source>
        <dbReference type="PIRSR" id="PIRSR611782-2"/>
    </source>
</evidence>
<dbReference type="NCBIfam" id="TIGR02037">
    <property type="entry name" value="degP_htrA_DO"/>
    <property type="match status" value="1"/>
</dbReference>
<sequence length="528" mass="56389">MTLYLQPENRAVHDKLTFGMILAAAVSRKRKVNNKKIRDMKKLSNYVVAVLCVSSLAFSAGAFMKVNATPAATAAPAGQPVDLTYAAEKALPAVVHIKYVQNSKVKTVDVQDDPFGGFFDPFGFFGNPGQGNGGTRKQKVQTPKREATGSGVIISQDGYIVTNNHVVEGADELTVTLNDNREFSARIIGTDKTTDLALIKVDGKNLPTLPIADSDKVKVGEWVIAVGNPFGLNNTVTAGIISAKARSLGANGVESFIQTDAAINAGNSGGALVNTQGELVGINAMLYSQTGSYSGYGFAIPTSIMNKVVDDLKKYGSVQRVMLSIQGSDVLNYINAQKENGKEVNLGTNEGVYIAKVDEDGNGAEAGLKEGDVITKVDGKKVTKMAELQEILNGKRPGDKMSITYLRNKKASTKTITLKNAQGNTSVIKSADLDVLGGSFRPITESQKNQLNIKYGVEVMKVNSGALKDGGISRGFIIQRINDNNINTIDDLQKAVKSASTSKDPVLYIQGIWPTGKKAYFAVPLQKD</sequence>
<evidence type="ECO:0000259" key="10">
    <source>
        <dbReference type="PROSITE" id="PS50106"/>
    </source>
</evidence>
<dbReference type="STRING" id="537011.PREVCOP_04758"/>
<feature type="transmembrane region" description="Helical" evidence="9">
    <location>
        <begin position="43"/>
        <end position="64"/>
    </location>
</feature>
<keyword evidence="5 11" id="KW-0378">Hydrolase</keyword>
<feature type="binding site" evidence="8">
    <location>
        <begin position="323"/>
        <end position="327"/>
    </location>
    <ligand>
        <name>substrate</name>
    </ligand>
</feature>
<feature type="binding site" evidence="8">
    <location>
        <begin position="266"/>
        <end position="268"/>
    </location>
    <ligand>
        <name>substrate</name>
    </ligand>
</feature>
<gene>
    <name evidence="11" type="ORF">PREVCOP_04758</name>
</gene>
<dbReference type="EMBL" id="ACBX02000012">
    <property type="protein sequence ID" value="EFB35854.1"/>
    <property type="molecule type" value="Genomic_DNA"/>
</dbReference>
<name>D1PC28_9BACT</name>
<dbReference type="PRINTS" id="PR00834">
    <property type="entry name" value="PROTEASES2C"/>
</dbReference>
<keyword evidence="9" id="KW-1133">Transmembrane helix</keyword>
<dbReference type="SMART" id="SM00228">
    <property type="entry name" value="PDZ"/>
    <property type="match status" value="1"/>
</dbReference>
<feature type="domain" description="PDZ" evidence="10">
    <location>
        <begin position="333"/>
        <end position="409"/>
    </location>
</feature>
<evidence type="ECO:0000256" key="6">
    <source>
        <dbReference type="ARBA" id="ARBA00022825"/>
    </source>
</evidence>
<evidence type="ECO:0000256" key="5">
    <source>
        <dbReference type="ARBA" id="ARBA00022801"/>
    </source>
</evidence>
<keyword evidence="6" id="KW-0720">Serine protease</keyword>
<keyword evidence="3" id="KW-0732">Signal</keyword>
<dbReference type="EC" id="3.4.21.-" evidence="11"/>
<dbReference type="InterPro" id="IPR009003">
    <property type="entry name" value="Peptidase_S1_PA"/>
</dbReference>
<dbReference type="Pfam" id="PF13180">
    <property type="entry name" value="PDZ_2"/>
    <property type="match status" value="1"/>
</dbReference>
<evidence type="ECO:0000313" key="12">
    <source>
        <dbReference type="Proteomes" id="UP000004477"/>
    </source>
</evidence>
<comment type="caution">
    <text evidence="11">The sequence shown here is derived from an EMBL/GenBank/DDBJ whole genome shotgun (WGS) entry which is preliminary data.</text>
</comment>
<dbReference type="PaxDb" id="537011-PREVCOP_04758"/>
<feature type="active site" description="Charge relay system" evidence="7">
    <location>
        <position position="195"/>
    </location>
</feature>
<dbReference type="InterPro" id="IPR001940">
    <property type="entry name" value="Peptidase_S1C"/>
</dbReference>
<dbReference type="SUPFAM" id="SSF50156">
    <property type="entry name" value="PDZ domain-like"/>
    <property type="match status" value="1"/>
</dbReference>
<dbReference type="HOGENOM" id="CLU_020120_1_0_10"/>
<dbReference type="SUPFAM" id="SSF50494">
    <property type="entry name" value="Trypsin-like serine proteases"/>
    <property type="match status" value="1"/>
</dbReference>
<evidence type="ECO:0000256" key="9">
    <source>
        <dbReference type="SAM" id="Phobius"/>
    </source>
</evidence>
<dbReference type="GO" id="GO:0004252">
    <property type="term" value="F:serine-type endopeptidase activity"/>
    <property type="evidence" value="ECO:0007669"/>
    <property type="project" value="InterPro"/>
</dbReference>
<feature type="active site" description="Charge relay system" evidence="7">
    <location>
        <position position="268"/>
    </location>
</feature>
<dbReference type="Pfam" id="PF13365">
    <property type="entry name" value="Trypsin_2"/>
    <property type="match status" value="1"/>
</dbReference>
<dbReference type="InterPro" id="IPR011782">
    <property type="entry name" value="Pept_S1C_Do"/>
</dbReference>
<dbReference type="PROSITE" id="PS50106">
    <property type="entry name" value="PDZ"/>
    <property type="match status" value="1"/>
</dbReference>
<dbReference type="Proteomes" id="UP000004477">
    <property type="component" value="Unassembled WGS sequence"/>
</dbReference>
<keyword evidence="9" id="KW-0812">Transmembrane</keyword>
<dbReference type="InterPro" id="IPR025926">
    <property type="entry name" value="PDZ-like_dom"/>
</dbReference>
<evidence type="ECO:0000256" key="7">
    <source>
        <dbReference type="PIRSR" id="PIRSR611782-1"/>
    </source>
</evidence>
<dbReference type="InterPro" id="IPR036034">
    <property type="entry name" value="PDZ_sf"/>
</dbReference>
<keyword evidence="12" id="KW-1185">Reference proteome</keyword>
<feature type="active site" description="Charge relay system" evidence="7">
    <location>
        <position position="165"/>
    </location>
</feature>
<dbReference type="Gene3D" id="2.40.10.120">
    <property type="match status" value="1"/>
</dbReference>